<feature type="compositionally biased region" description="Gly residues" evidence="4">
    <location>
        <begin position="165"/>
        <end position="183"/>
    </location>
</feature>
<feature type="region of interest" description="Disordered" evidence="4">
    <location>
        <begin position="161"/>
        <end position="209"/>
    </location>
</feature>
<dbReference type="InterPro" id="IPR027417">
    <property type="entry name" value="P-loop_NTPase"/>
</dbReference>
<evidence type="ECO:0000313" key="7">
    <source>
        <dbReference type="Proteomes" id="UP000677457"/>
    </source>
</evidence>
<accession>A0ABQ4JYC8</accession>
<dbReference type="Gene3D" id="1.25.40.10">
    <property type="entry name" value="Tetratricopeptide repeat domain"/>
    <property type="match status" value="1"/>
</dbReference>
<comment type="caution">
    <text evidence="6">The sequence shown here is derived from an EMBL/GenBank/DDBJ whole genome shotgun (WGS) entry which is preliminary data.</text>
</comment>
<dbReference type="SUPFAM" id="SSF52540">
    <property type="entry name" value="P-loop containing nucleoside triphosphate hydrolases"/>
    <property type="match status" value="1"/>
</dbReference>
<evidence type="ECO:0000313" key="6">
    <source>
        <dbReference type="EMBL" id="GIM87930.1"/>
    </source>
</evidence>
<protein>
    <submittedName>
        <fullName evidence="6">LuxR family transcriptional regulator</fullName>
    </submittedName>
</protein>
<keyword evidence="7" id="KW-1185">Reference proteome</keyword>
<evidence type="ECO:0000256" key="3">
    <source>
        <dbReference type="ARBA" id="ARBA00023163"/>
    </source>
</evidence>
<dbReference type="EMBL" id="BOQM01000052">
    <property type="protein sequence ID" value="GIM87930.1"/>
    <property type="molecule type" value="Genomic_DNA"/>
</dbReference>
<dbReference type="PROSITE" id="PS50043">
    <property type="entry name" value="HTH_LUXR_2"/>
    <property type="match status" value="1"/>
</dbReference>
<keyword evidence="1" id="KW-0805">Transcription regulation</keyword>
<dbReference type="InterPro" id="IPR016032">
    <property type="entry name" value="Sig_transdc_resp-reg_C-effctor"/>
</dbReference>
<dbReference type="Proteomes" id="UP000677457">
    <property type="component" value="Unassembled WGS sequence"/>
</dbReference>
<dbReference type="InterPro" id="IPR059106">
    <property type="entry name" value="WHD_MalT"/>
</dbReference>
<dbReference type="Pfam" id="PF00196">
    <property type="entry name" value="GerE"/>
    <property type="match status" value="1"/>
</dbReference>
<keyword evidence="3" id="KW-0804">Transcription</keyword>
<evidence type="ECO:0000256" key="2">
    <source>
        <dbReference type="ARBA" id="ARBA00023125"/>
    </source>
</evidence>
<dbReference type="CDD" id="cd06170">
    <property type="entry name" value="LuxR_C_like"/>
    <property type="match status" value="1"/>
</dbReference>
<dbReference type="Gene3D" id="1.10.10.10">
    <property type="entry name" value="Winged helix-like DNA-binding domain superfamily/Winged helix DNA-binding domain"/>
    <property type="match status" value="1"/>
</dbReference>
<dbReference type="InterPro" id="IPR036388">
    <property type="entry name" value="WH-like_DNA-bd_sf"/>
</dbReference>
<dbReference type="SMART" id="SM00421">
    <property type="entry name" value="HTH_LUXR"/>
    <property type="match status" value="1"/>
</dbReference>
<evidence type="ECO:0000256" key="1">
    <source>
        <dbReference type="ARBA" id="ARBA00023015"/>
    </source>
</evidence>
<proteinExistence type="predicted"/>
<feature type="region of interest" description="Disordered" evidence="4">
    <location>
        <begin position="69"/>
        <end position="95"/>
    </location>
</feature>
<dbReference type="Pfam" id="PF25873">
    <property type="entry name" value="WHD_MalT"/>
    <property type="match status" value="1"/>
</dbReference>
<evidence type="ECO:0000256" key="4">
    <source>
        <dbReference type="SAM" id="MobiDB-lite"/>
    </source>
</evidence>
<dbReference type="PRINTS" id="PR00038">
    <property type="entry name" value="HTHLUXR"/>
</dbReference>
<reference evidence="6 7" key="1">
    <citation type="submission" date="2021-03" db="EMBL/GenBank/DDBJ databases">
        <title>Whole genome shotgun sequence of Salinispora arenicola NBRC 105043.</title>
        <authorList>
            <person name="Komaki H."/>
            <person name="Tamura T."/>
        </authorList>
    </citation>
    <scope>NUCLEOTIDE SEQUENCE [LARGE SCALE GENOMIC DNA]</scope>
    <source>
        <strain evidence="6 7">NBRC 105043</strain>
    </source>
</reference>
<dbReference type="PANTHER" id="PTHR44688">
    <property type="entry name" value="DNA-BINDING TRANSCRIPTIONAL ACTIVATOR DEVR_DOSR"/>
    <property type="match status" value="1"/>
</dbReference>
<dbReference type="InterPro" id="IPR000792">
    <property type="entry name" value="Tscrpt_reg_LuxR_C"/>
</dbReference>
<dbReference type="SUPFAM" id="SSF46894">
    <property type="entry name" value="C-terminal effector domain of the bipartite response regulators"/>
    <property type="match status" value="1"/>
</dbReference>
<gene>
    <name evidence="6" type="ORF">Sar04_46660</name>
</gene>
<sequence>MVSASLVLRLTRASPSGPRNSARRLCLRTDAFVPPAADAGARGRRRCPRPDAFALSVAWIRVKQIPPEGVNRPRPGNRMAWGRTCPMGVGPVPEDRQRTTVAMGPGTPLLASRLTPGPLPGPVVLRPRLLRRLDEGTAVPVTLVAAPAGWGKTTLLTSWYQGAAGEPGGDQVRGGPVTGGAGGNRSPTPVTPAGESGPPEYGPGQSRPDLGWVSVEAGDDGERLWSYLTAALRAAVGSPVPDRPPRPDQLEVLAATIAARERPVLLVVDDLHRITDPAVVTGLEFLLRHSEQRLRLVAGARSGVPLAVHRWRLAGELTEVGPDDLAFTGDEIADLLTAHGTALPADGVRRLRERTGGWPAALRFAVRALPGQPDPARWVGQLDGNQPDVAGYLREEVLGGLDPNDRELLRTTAVTDAVCAGLADALTGRPDTGTRLADLAGVGGVLRHDDGRPPWYRCRPLLTDLLRGELDRLPAEDVRELHRRAAGWYADNGRPADGLRHALVGGDWAGATELFLATWPELAPYGGAGPAPPPTPPPAETVARDPELALACAAERAYAGDVSAAEGYLRSAAVAAADQLPVPRRERFARLAAAVELAVVRWSDDVPAVRAAAARLLATHAAAASMSGGRAEVRLPAVPPAVEPRGAAMEDADGWAVAGTALGLADVAVGDLGSAERQLEMAFLMARAAGWARTELAGASRVALLRAVRGDLRGAEALARSALALPPGQGWSCQIDCGYAYLALGVVALHRDQPEEAAANLALAEHATAESAAGAVVALCRAQLLRDAGDLAGGHRLLVAARERLGGHEGELDRWLRAAEADLRGVRGDLDTARELLAGDGPELAVGRARAELRAGDDRTAEAVLPDWQVAGAADWPLPVRVEAAVLDMVLARRVGDNRRAHRTLELALDLAGPQGFRRQFTRADPDVRDLLAAHLDTGTAHWPTLSDLVRGADEPVEAAGPAPAALAEPLTERELTILRYLQSILSNVEIAAELSLSINTVKTHVRNIYRKLDATRRREAVRRARDLRLI</sequence>
<dbReference type="PANTHER" id="PTHR44688:SF25">
    <property type="entry name" value="HTH LUXR-TYPE DOMAIN-CONTAINING PROTEIN"/>
    <property type="match status" value="1"/>
</dbReference>
<dbReference type="InterPro" id="IPR011990">
    <property type="entry name" value="TPR-like_helical_dom_sf"/>
</dbReference>
<evidence type="ECO:0000259" key="5">
    <source>
        <dbReference type="PROSITE" id="PS50043"/>
    </source>
</evidence>
<organism evidence="6 7">
    <name type="scientific">Salinispora arenicola</name>
    <dbReference type="NCBI Taxonomy" id="168697"/>
    <lineage>
        <taxon>Bacteria</taxon>
        <taxon>Bacillati</taxon>
        <taxon>Actinomycetota</taxon>
        <taxon>Actinomycetes</taxon>
        <taxon>Micromonosporales</taxon>
        <taxon>Micromonosporaceae</taxon>
        <taxon>Salinispora</taxon>
    </lineage>
</organism>
<keyword evidence="2" id="KW-0238">DNA-binding</keyword>
<name>A0ABQ4JYC8_SALAC</name>
<feature type="domain" description="HTH luxR-type" evidence="5">
    <location>
        <begin position="964"/>
        <end position="1029"/>
    </location>
</feature>